<dbReference type="EMBL" id="CP001389">
    <property type="protein sequence ID" value="ACP24162.1"/>
    <property type="molecule type" value="Genomic_DNA"/>
</dbReference>
<dbReference type="Pfam" id="PF00353">
    <property type="entry name" value="HemolysinCabind"/>
    <property type="match status" value="14"/>
</dbReference>
<dbReference type="eggNOG" id="COG2931">
    <property type="taxonomic scope" value="Bacteria"/>
</dbReference>
<dbReference type="InterPro" id="IPR011049">
    <property type="entry name" value="Serralysin-like_metalloprot_C"/>
</dbReference>
<dbReference type="Gene3D" id="2.150.10.10">
    <property type="entry name" value="Serralysin-like metalloprotease, C-terminal"/>
    <property type="match status" value="6"/>
</dbReference>
<evidence type="ECO:0000313" key="5">
    <source>
        <dbReference type="Proteomes" id="UP000001054"/>
    </source>
</evidence>
<dbReference type="PANTHER" id="PTHR38340:SF1">
    <property type="entry name" value="S-LAYER PROTEIN"/>
    <property type="match status" value="1"/>
</dbReference>
<keyword evidence="2" id="KW-0964">Secreted</keyword>
<dbReference type="PROSITE" id="PS00330">
    <property type="entry name" value="HEMOLYSIN_CALCIUM"/>
    <property type="match status" value="7"/>
</dbReference>
<dbReference type="RefSeq" id="WP_012706947.1">
    <property type="nucleotide sequence ID" value="NC_012587.1"/>
</dbReference>
<dbReference type="InterPro" id="IPR050557">
    <property type="entry name" value="RTX_toxin/Mannuronan_C5-epim"/>
</dbReference>
<dbReference type="GO" id="GO:0005576">
    <property type="term" value="C:extracellular region"/>
    <property type="evidence" value="ECO:0007669"/>
    <property type="project" value="UniProtKB-SubCell"/>
</dbReference>
<reference evidence="4 5" key="1">
    <citation type="journal article" date="2009" name="Appl. Environ. Microbiol.">
        <title>Rhizobium sp. strain NGR234 possesses a remarkable number of secretion systems.</title>
        <authorList>
            <person name="Schmeisser C."/>
            <person name="Liesegang H."/>
            <person name="Krysciak D."/>
            <person name="Bakkou N."/>
            <person name="Le Quere A."/>
            <person name="Wollherr A."/>
            <person name="Heinemeyer I."/>
            <person name="Morgenstern B."/>
            <person name="Pommerening-Roeser A."/>
            <person name="Flores M."/>
            <person name="Palacios R."/>
            <person name="Brenner S."/>
            <person name="Gottschalk G."/>
            <person name="Schmitz R.A."/>
            <person name="Broughton W.J."/>
            <person name="Perret X."/>
            <person name="Strittmatter A.W."/>
            <person name="Streit W.R."/>
        </authorList>
    </citation>
    <scope>NUCLEOTIDE SEQUENCE [LARGE SCALE GENOMIC DNA]</scope>
    <source>
        <strain evidence="5">NBRC 101917 / NGR234</strain>
    </source>
</reference>
<dbReference type="GO" id="GO:0005509">
    <property type="term" value="F:calcium ion binding"/>
    <property type="evidence" value="ECO:0007669"/>
    <property type="project" value="InterPro"/>
</dbReference>
<dbReference type="InterPro" id="IPR001343">
    <property type="entry name" value="Hemolysn_Ca-bd"/>
</dbReference>
<comment type="subcellular location">
    <subcellularLocation>
        <location evidence="1">Secreted</location>
    </subcellularLocation>
</comment>
<gene>
    <name evidence="4" type="ordered locus">NGR_c03650</name>
</gene>
<dbReference type="STRING" id="394.NGR_c03650"/>
<feature type="region of interest" description="Disordered" evidence="3">
    <location>
        <begin position="230"/>
        <end position="261"/>
    </location>
</feature>
<evidence type="ECO:0000313" key="4">
    <source>
        <dbReference type="EMBL" id="ACP24162.1"/>
    </source>
</evidence>
<proteinExistence type="predicted"/>
<dbReference type="PANTHER" id="PTHR38340">
    <property type="entry name" value="S-LAYER PROTEIN"/>
    <property type="match status" value="1"/>
</dbReference>
<feature type="compositionally biased region" description="Acidic residues" evidence="3">
    <location>
        <begin position="249"/>
        <end position="261"/>
    </location>
</feature>
<accession>C3MGP7</accession>
<protein>
    <submittedName>
        <fullName evidence="4">Uncharacterized protein</fullName>
    </submittedName>
</protein>
<dbReference type="PRINTS" id="PR00313">
    <property type="entry name" value="CABNDNGRPT"/>
</dbReference>
<dbReference type="OrthoDB" id="223957at2"/>
<dbReference type="HOGENOM" id="CLU_309007_0_0_5"/>
<evidence type="ECO:0000256" key="2">
    <source>
        <dbReference type="ARBA" id="ARBA00022525"/>
    </source>
</evidence>
<name>C3MGP7_SINFN</name>
<keyword evidence="5" id="KW-1185">Reference proteome</keyword>
<feature type="region of interest" description="Disordered" evidence="3">
    <location>
        <begin position="471"/>
        <end position="519"/>
    </location>
</feature>
<sequence length="985" mass="99757">MSKKVKSIAPPQASLALDPLAAAYTIPGVGDQTVNGDDASNSISTGSGLDTINGGLGADTIRAGTGDDEILNMNVEALVGDQIDGGLGFDELGIDFSGSSKGVSFTAFDPIVSKAVLGATIVNVERFELEGSNFADSFTGGRWDDWFEGGAGDDVLNGGIGKDWLSGDGGSDRIYGGNGGDSVLGGAGDDYLSGGYGVDWLSADEGNDTLLGGAGGDYLYGHSGNDNIKGESGTDTISGGSGRDTIDGGSEDDYLAGDGDNDTVLGGAGNDTIRHNMESWANDGKDVLDGGIGHDEVVLVGLSGTFTAKSSATKQTLSNGTTIVNFEAYTINGSETADRFTGWTGADTLSGYSGNDTLIGLAGNDHLDGGLGSDILDGGDGNDLLIVGSGGKDVIKGGTGYDTIWIDRSDGTTGLTFTVSGTTAKLSDGTVVTDGESFRIETGSGSDIISAGTAGYLSIDAGSGNNRLTGGKGGDSFYSTSGSDTVSGGDGDDRIADYGGGTNKLDGGNGNDSVSAETETGTALTTMLGGAGSDSLSVNYGGGSTAGRFSVDGGSGTDTLWISRYDSTKNLTFVLSANATLVNGDVTVKNIEKINFTSGQGHDTLTAGSLDDDLNGMGGNDTLKGLGGDDDLTGWTGADTLYGGDGNDGLWGSGGIKDTSADRLHGEKGNDVLNVNAGDYASGGDGFDRLVIEFGEETFDVSFVFGNGLVKVNANTSFTGMEALEYVGGSGKDAVTGSAQIDYLDGGLGNDTLRGGGGNDYLIDGRGNDRLYGDAGNDTFDRFSDGTGTDHFDGGSGVDTLEFDIISDQSVIVDLENSARNGGVATGLTLVSIENVVGQNTDDTILGNGVANTLKGGMGDDRLDGRAGNDKLEGGAHGDLLTGGTGADQFIYASGDAIGSGDQITDFKRGEDKLVIDKGVFHFSNLVLYSGTDLKATGTAAQFFFEKDNGRLWYDADGTGNEADAVLVATLDKVTSLATTDFLLT</sequence>
<organism evidence="4 5">
    <name type="scientific">Sinorhizobium fredii (strain NBRC 101917 / NGR234)</name>
    <dbReference type="NCBI Taxonomy" id="394"/>
    <lineage>
        <taxon>Bacteria</taxon>
        <taxon>Pseudomonadati</taxon>
        <taxon>Pseudomonadota</taxon>
        <taxon>Alphaproteobacteria</taxon>
        <taxon>Hyphomicrobiales</taxon>
        <taxon>Rhizobiaceae</taxon>
        <taxon>Sinorhizobium/Ensifer group</taxon>
        <taxon>Sinorhizobium</taxon>
    </lineage>
</organism>
<dbReference type="PATRIC" id="fig|394.7.peg.3170"/>
<feature type="compositionally biased region" description="Gly residues" evidence="3">
    <location>
        <begin position="498"/>
        <end position="510"/>
    </location>
</feature>
<dbReference type="Proteomes" id="UP000001054">
    <property type="component" value="Chromosome"/>
</dbReference>
<dbReference type="InterPro" id="IPR018511">
    <property type="entry name" value="Hemolysin-typ_Ca-bd_CS"/>
</dbReference>
<evidence type="ECO:0000256" key="3">
    <source>
        <dbReference type="SAM" id="MobiDB-lite"/>
    </source>
</evidence>
<dbReference type="KEGG" id="rhi:NGR_c03650"/>
<evidence type="ECO:0000256" key="1">
    <source>
        <dbReference type="ARBA" id="ARBA00004613"/>
    </source>
</evidence>
<dbReference type="SUPFAM" id="SSF51120">
    <property type="entry name" value="beta-Roll"/>
    <property type="match status" value="6"/>
</dbReference>
<dbReference type="AlphaFoldDB" id="C3MGP7"/>